<dbReference type="GO" id="GO:0003700">
    <property type="term" value="F:DNA-binding transcription factor activity"/>
    <property type="evidence" value="ECO:0007669"/>
    <property type="project" value="InterPro"/>
</dbReference>
<evidence type="ECO:0000313" key="6">
    <source>
        <dbReference type="Proteomes" id="UP000552864"/>
    </source>
</evidence>
<name>A0A847SLU6_9BACT</name>
<evidence type="ECO:0000259" key="4">
    <source>
        <dbReference type="PROSITE" id="PS01124"/>
    </source>
</evidence>
<comment type="caution">
    <text evidence="5">The sequence shown here is derived from an EMBL/GenBank/DDBJ whole genome shotgun (WGS) entry which is preliminary data.</text>
</comment>
<keyword evidence="1" id="KW-0805">Transcription regulation</keyword>
<gene>
    <name evidence="5" type="ORF">HGH91_21120</name>
</gene>
<dbReference type="RefSeq" id="WP_168740792.1">
    <property type="nucleotide sequence ID" value="NZ_JABAHZ010000005.1"/>
</dbReference>
<dbReference type="AlphaFoldDB" id="A0A847SLU6"/>
<evidence type="ECO:0000256" key="3">
    <source>
        <dbReference type="ARBA" id="ARBA00023163"/>
    </source>
</evidence>
<evidence type="ECO:0000256" key="2">
    <source>
        <dbReference type="ARBA" id="ARBA00023125"/>
    </source>
</evidence>
<proteinExistence type="predicted"/>
<evidence type="ECO:0000256" key="1">
    <source>
        <dbReference type="ARBA" id="ARBA00023015"/>
    </source>
</evidence>
<keyword evidence="3" id="KW-0804">Transcription</keyword>
<dbReference type="Gene3D" id="1.10.10.60">
    <property type="entry name" value="Homeodomain-like"/>
    <property type="match status" value="1"/>
</dbReference>
<dbReference type="InterPro" id="IPR046532">
    <property type="entry name" value="DUF6597"/>
</dbReference>
<keyword evidence="2" id="KW-0238">DNA-binding</keyword>
<feature type="domain" description="HTH araC/xylS-type" evidence="4">
    <location>
        <begin position="195"/>
        <end position="267"/>
    </location>
</feature>
<sequence>MEALQHFRQLYQPVQPAAEREKGPVLYRELLPHTGLLAYVYCYWELKSTERLTAPYHYRVIADGCIDIYFEPHQPTESYLMGFSNSYTAFPLYGDFHFVGIRFLPGMLPLLYRLNAAELTDQSAPLDAICRPLATFLAARFHPGLTLGEMKALLDVYLLGLAGKGIVTADSRLYEAIAMILDTRGMIGIEKELAVGISPRQLRRLFQFYVGDTPKAFSEVIRFQKTLQRMTHGRKQHAYLDAGYYDQAHFIKSFKQLYGLTPSKVLL</sequence>
<dbReference type="Pfam" id="PF20240">
    <property type="entry name" value="DUF6597"/>
    <property type="match status" value="1"/>
</dbReference>
<dbReference type="Proteomes" id="UP000552864">
    <property type="component" value="Unassembled WGS sequence"/>
</dbReference>
<keyword evidence="6" id="KW-1185">Reference proteome</keyword>
<dbReference type="GO" id="GO:0043565">
    <property type="term" value="F:sequence-specific DNA binding"/>
    <property type="evidence" value="ECO:0007669"/>
    <property type="project" value="InterPro"/>
</dbReference>
<organism evidence="5 6">
    <name type="scientific">Chitinophaga eiseniae</name>
    <dbReference type="NCBI Taxonomy" id="634771"/>
    <lineage>
        <taxon>Bacteria</taxon>
        <taxon>Pseudomonadati</taxon>
        <taxon>Bacteroidota</taxon>
        <taxon>Chitinophagia</taxon>
        <taxon>Chitinophagales</taxon>
        <taxon>Chitinophagaceae</taxon>
        <taxon>Chitinophaga</taxon>
    </lineage>
</organism>
<dbReference type="Pfam" id="PF12833">
    <property type="entry name" value="HTH_18"/>
    <property type="match status" value="1"/>
</dbReference>
<protein>
    <submittedName>
        <fullName evidence="5">AraC family transcriptional regulator</fullName>
    </submittedName>
</protein>
<dbReference type="PANTHER" id="PTHR46796:SF13">
    <property type="entry name" value="HTH-TYPE TRANSCRIPTIONAL ACTIVATOR RHAS"/>
    <property type="match status" value="1"/>
</dbReference>
<dbReference type="InterPro" id="IPR018060">
    <property type="entry name" value="HTH_AraC"/>
</dbReference>
<dbReference type="SMART" id="SM00342">
    <property type="entry name" value="HTH_ARAC"/>
    <property type="match status" value="1"/>
</dbReference>
<evidence type="ECO:0000313" key="5">
    <source>
        <dbReference type="EMBL" id="NLR81144.1"/>
    </source>
</evidence>
<dbReference type="PANTHER" id="PTHR46796">
    <property type="entry name" value="HTH-TYPE TRANSCRIPTIONAL ACTIVATOR RHAS-RELATED"/>
    <property type="match status" value="1"/>
</dbReference>
<dbReference type="InterPro" id="IPR050204">
    <property type="entry name" value="AraC_XylS_family_regulators"/>
</dbReference>
<dbReference type="EMBL" id="JABAHZ010000005">
    <property type="protein sequence ID" value="NLR81144.1"/>
    <property type="molecule type" value="Genomic_DNA"/>
</dbReference>
<accession>A0A847SLU6</accession>
<reference evidence="5 6" key="1">
    <citation type="submission" date="2020-04" db="EMBL/GenBank/DDBJ databases">
        <authorList>
            <person name="Yin C."/>
        </authorList>
    </citation>
    <scope>NUCLEOTIDE SEQUENCE [LARGE SCALE GENOMIC DNA]</scope>
    <source>
        <strain evidence="5 6">Ak56</strain>
    </source>
</reference>
<dbReference type="PROSITE" id="PS01124">
    <property type="entry name" value="HTH_ARAC_FAMILY_2"/>
    <property type="match status" value="1"/>
</dbReference>